<evidence type="ECO:0000259" key="1">
    <source>
        <dbReference type="PROSITE" id="PS51819"/>
    </source>
</evidence>
<organism evidence="2 3">
    <name type="scientific">Sphingomonas tagetis</name>
    <dbReference type="NCBI Taxonomy" id="2949092"/>
    <lineage>
        <taxon>Bacteria</taxon>
        <taxon>Pseudomonadati</taxon>
        <taxon>Pseudomonadota</taxon>
        <taxon>Alphaproteobacteria</taxon>
        <taxon>Sphingomonadales</taxon>
        <taxon>Sphingomonadaceae</taxon>
        <taxon>Sphingomonas</taxon>
    </lineage>
</organism>
<dbReference type="PANTHER" id="PTHR36113:SF3">
    <property type="entry name" value="SLL5075 PROTEIN"/>
    <property type="match status" value="1"/>
</dbReference>
<dbReference type="RefSeq" id="WP_254293871.1">
    <property type="nucleotide sequence ID" value="NZ_JAMLDX010000009.1"/>
</dbReference>
<dbReference type="SUPFAM" id="SSF54593">
    <property type="entry name" value="Glyoxalase/Bleomycin resistance protein/Dihydroxybiphenyl dioxygenase"/>
    <property type="match status" value="1"/>
</dbReference>
<accession>A0A9X2KLA8</accession>
<dbReference type="PANTHER" id="PTHR36113">
    <property type="entry name" value="LYASE, PUTATIVE-RELATED-RELATED"/>
    <property type="match status" value="1"/>
</dbReference>
<keyword evidence="3" id="KW-1185">Reference proteome</keyword>
<dbReference type="InterPro" id="IPR051332">
    <property type="entry name" value="Fosfomycin_Res_Enzymes"/>
</dbReference>
<dbReference type="InterPro" id="IPR004360">
    <property type="entry name" value="Glyas_Fos-R_dOase_dom"/>
</dbReference>
<name>A0A9X2KLA8_9SPHN</name>
<reference evidence="2" key="1">
    <citation type="submission" date="2022-05" db="EMBL/GenBank/DDBJ databases">
        <title>Sphingomonas sp. strain MG17 Genome sequencing and assembly.</title>
        <authorList>
            <person name="Kim I."/>
        </authorList>
    </citation>
    <scope>NUCLEOTIDE SEQUENCE</scope>
    <source>
        <strain evidence="2">MG17</strain>
    </source>
</reference>
<dbReference type="InterPro" id="IPR037523">
    <property type="entry name" value="VOC_core"/>
</dbReference>
<gene>
    <name evidence="2" type="ORF">M9978_13025</name>
</gene>
<comment type="caution">
    <text evidence="2">The sequence shown here is derived from an EMBL/GenBank/DDBJ whole genome shotgun (WGS) entry which is preliminary data.</text>
</comment>
<sequence length="184" mass="21142">MAEARFDAGKFTISHLGMYVQDLDMMVEFYTRTLGFVITDRGEGKGTQIVFLSRNSSDHHQLVLVAGRETSLDVRMIQQISFRVDSLEALKSLYPLVKAAPISDMQPVFHGISYSLYFRDPEGNRLEFFADTEWYVTQPCLEPLDLSLPAEQIRAEKKAFSESQPSYRPLKEWQAEFERKFSAV</sequence>
<dbReference type="InterPro" id="IPR029068">
    <property type="entry name" value="Glyas_Bleomycin-R_OHBP_Dase"/>
</dbReference>
<dbReference type="AlphaFoldDB" id="A0A9X2KLA8"/>
<evidence type="ECO:0000313" key="2">
    <source>
        <dbReference type="EMBL" id="MCP3731349.1"/>
    </source>
</evidence>
<dbReference type="EMBL" id="JAMLDX010000009">
    <property type="protein sequence ID" value="MCP3731349.1"/>
    <property type="molecule type" value="Genomic_DNA"/>
</dbReference>
<dbReference type="PROSITE" id="PS51819">
    <property type="entry name" value="VOC"/>
    <property type="match status" value="1"/>
</dbReference>
<feature type="domain" description="VOC" evidence="1">
    <location>
        <begin position="12"/>
        <end position="131"/>
    </location>
</feature>
<evidence type="ECO:0000313" key="3">
    <source>
        <dbReference type="Proteomes" id="UP001139451"/>
    </source>
</evidence>
<dbReference type="Pfam" id="PF00903">
    <property type="entry name" value="Glyoxalase"/>
    <property type="match status" value="1"/>
</dbReference>
<dbReference type="Proteomes" id="UP001139451">
    <property type="component" value="Unassembled WGS sequence"/>
</dbReference>
<dbReference type="Gene3D" id="3.10.180.10">
    <property type="entry name" value="2,3-Dihydroxybiphenyl 1,2-Dioxygenase, domain 1"/>
    <property type="match status" value="1"/>
</dbReference>
<protein>
    <submittedName>
        <fullName evidence="2">VOC family protein</fullName>
    </submittedName>
</protein>
<proteinExistence type="predicted"/>